<evidence type="ECO:0000256" key="1">
    <source>
        <dbReference type="SAM" id="MobiDB-lite"/>
    </source>
</evidence>
<reference evidence="2 3" key="1">
    <citation type="submission" date="2017-12" db="EMBL/GenBank/DDBJ databases">
        <title>Gene loss provides genomic basis for host adaptation in cereal stripe rust fungi.</title>
        <authorList>
            <person name="Xia C."/>
        </authorList>
    </citation>
    <scope>NUCLEOTIDE SEQUENCE [LARGE SCALE GENOMIC DNA]</scope>
    <source>
        <strain evidence="2 3">93TX-2</strain>
    </source>
</reference>
<feature type="compositionally biased region" description="Basic and acidic residues" evidence="1">
    <location>
        <begin position="1"/>
        <end position="10"/>
    </location>
</feature>
<evidence type="ECO:0000313" key="2">
    <source>
        <dbReference type="EMBL" id="POW12085.1"/>
    </source>
</evidence>
<gene>
    <name evidence="2" type="ORF">PSHT_08216</name>
</gene>
<evidence type="ECO:0000313" key="3">
    <source>
        <dbReference type="Proteomes" id="UP000238274"/>
    </source>
</evidence>
<dbReference type="Proteomes" id="UP000238274">
    <property type="component" value="Unassembled WGS sequence"/>
</dbReference>
<reference evidence="3" key="2">
    <citation type="journal article" date="2018" name="BMC Genomics">
        <title>Genomic insights into host adaptation between the wheat stripe rust pathogen (Puccinia striiformis f. sp. tritici) and the barley stripe rust pathogen (Puccinia striiformis f. sp. hordei).</title>
        <authorList>
            <person name="Xia C."/>
            <person name="Wang M."/>
            <person name="Yin C."/>
            <person name="Cornejo O.E."/>
            <person name="Hulbert S.H."/>
            <person name="Chen X."/>
        </authorList>
    </citation>
    <scope>NUCLEOTIDE SEQUENCE [LARGE SCALE GENOMIC DNA]</scope>
    <source>
        <strain evidence="3">93TX-2</strain>
    </source>
</reference>
<feature type="compositionally biased region" description="Low complexity" evidence="1">
    <location>
        <begin position="14"/>
        <end position="25"/>
    </location>
</feature>
<reference evidence="3" key="3">
    <citation type="journal article" date="2018" name="Mol. Plant Microbe Interact.">
        <title>Genome sequence resources for the wheat stripe rust pathogen (Puccinia striiformis f. sp. tritici) and the barley stripe rust pathogen (Puccinia striiformis f. sp. hordei).</title>
        <authorList>
            <person name="Xia C."/>
            <person name="Wang M."/>
            <person name="Yin C."/>
            <person name="Cornejo O.E."/>
            <person name="Hulbert S.H."/>
            <person name="Chen X."/>
        </authorList>
    </citation>
    <scope>NUCLEOTIDE SEQUENCE [LARGE SCALE GENOMIC DNA]</scope>
    <source>
        <strain evidence="3">93TX-2</strain>
    </source>
</reference>
<keyword evidence="3" id="KW-1185">Reference proteome</keyword>
<sequence>MAIQSHRLDTHLTSSISAQDSSNNSTATPSNLLTYPGSIRL</sequence>
<proteinExistence type="predicted"/>
<feature type="region of interest" description="Disordered" evidence="1">
    <location>
        <begin position="1"/>
        <end position="41"/>
    </location>
</feature>
<dbReference type="VEuPathDB" id="FungiDB:PSHT_08216"/>
<protein>
    <submittedName>
        <fullName evidence="2">Uncharacterized protein</fullName>
    </submittedName>
</protein>
<name>A0A2S4VRB4_9BASI</name>
<accession>A0A2S4VRB4</accession>
<dbReference type="AlphaFoldDB" id="A0A2S4VRB4"/>
<comment type="caution">
    <text evidence="2">The sequence shown here is derived from an EMBL/GenBank/DDBJ whole genome shotgun (WGS) entry which is preliminary data.</text>
</comment>
<dbReference type="EMBL" id="PKSM01000106">
    <property type="protein sequence ID" value="POW12085.1"/>
    <property type="molecule type" value="Genomic_DNA"/>
</dbReference>
<organism evidence="2 3">
    <name type="scientific">Puccinia striiformis</name>
    <dbReference type="NCBI Taxonomy" id="27350"/>
    <lineage>
        <taxon>Eukaryota</taxon>
        <taxon>Fungi</taxon>
        <taxon>Dikarya</taxon>
        <taxon>Basidiomycota</taxon>
        <taxon>Pucciniomycotina</taxon>
        <taxon>Pucciniomycetes</taxon>
        <taxon>Pucciniales</taxon>
        <taxon>Pucciniaceae</taxon>
        <taxon>Puccinia</taxon>
    </lineage>
</organism>